<dbReference type="PROSITE" id="PS50294">
    <property type="entry name" value="WD_REPEATS_REGION"/>
    <property type="match status" value="1"/>
</dbReference>
<comment type="similarity">
    <text evidence="4">Belongs to the WD repeat ELP2 family.</text>
</comment>
<comment type="pathway">
    <text evidence="3">tRNA modification; 5-methoxycarbonylmethyl-2-thiouridine-tRNA biosynthesis.</text>
</comment>
<evidence type="ECO:0000256" key="4">
    <source>
        <dbReference type="ARBA" id="ARBA00005881"/>
    </source>
</evidence>
<dbReference type="SUPFAM" id="SSF50978">
    <property type="entry name" value="WD40 repeat-like"/>
    <property type="match status" value="3"/>
</dbReference>
<feature type="repeat" description="WD" evidence="11">
    <location>
        <begin position="320"/>
        <end position="367"/>
    </location>
</feature>
<dbReference type="InterPro" id="IPR001680">
    <property type="entry name" value="WD40_rpt"/>
</dbReference>
<sequence>MRVEPAYISIGTNRSSSCSAATSTGLLAFGAGKLLALWDPSSSDSPGGVQKTLPGHRGQITTVKALSKDRFISGDNAGEVRIWEEKENQGWTCERSWKAHMGSISALGVNTSEGRGEVLNDLVITGGSDGTFKFWRITGEEVKEIQRIDLKGKLPLDVEVGCLPGSKAPIVVVGCTDRRIRIYTYENFQFMHSLSLEGHEDWIRCLSFTSYPSSNNDISNGSKQDLLLASGSQDNFIRLWRVSLVEAQQSNSNEAVAVIEGAADPKGDAVSGGLDMLDEFEKRLAGEAGGNVQISTKAHVLAVQDGEQSLRYNITLEALLVGHESGLTNVHWSPSTSESPSTPILLSSASDNSLIIWTPSSTSTSTDGIWVPEHRFGAIGGRGLSFYGAIWGKDGKSVLASGWNGGWERWAQSEDGGGGWEVKAGLNGHHGEVQSVAWDPRGEYLLSVGSDQSSRIHAECSLSAPSSSRQWAEIARPQIHGYDMTDVAFITPLRFVSSADEKVVRVFDAPEGFVESLRTLGVSESSKAEEGARPKGATVPPLGLSNRALQKAPAANDDVEKHGQNEAHISISHTLTTLPTEEELATSTLWPEIEKVYGHGYELVSVAASHSGKLIATASKATNLEHAAVRVTSTDTWDLVGDVLAGHSLTVTRVGFSGDDERILTCSRDRGWRIFQRDQQGEGYVPLAGDEKAHSRMVLDACWADGKGNKGDMFATASRDKTVKIWVPAMADATQWIAPSTIKLDESATAVEIIGLPTSQGRYLVAVGTESGSISIHALSRTENGVTTRLLNTLDQSMSHVGAINRLAFRRLGDKVQMASASDDRSVRVFDIVLEEGEL</sequence>
<dbReference type="GO" id="GO:0033588">
    <property type="term" value="C:elongator holoenzyme complex"/>
    <property type="evidence" value="ECO:0007669"/>
    <property type="project" value="InterPro"/>
</dbReference>
<evidence type="ECO:0000256" key="10">
    <source>
        <dbReference type="ARBA" id="ARBA00023242"/>
    </source>
</evidence>
<dbReference type="AlphaFoldDB" id="A0A1B9H033"/>
<dbReference type="STRING" id="1296120.A0A1B9H033"/>
<dbReference type="PANTHER" id="PTHR44111:SF1">
    <property type="entry name" value="ELONGATOR COMPLEX PROTEIN 2"/>
    <property type="match status" value="1"/>
</dbReference>
<evidence type="ECO:0000256" key="12">
    <source>
        <dbReference type="SAM" id="MobiDB-lite"/>
    </source>
</evidence>
<evidence type="ECO:0000256" key="5">
    <source>
        <dbReference type="ARBA" id="ARBA00020267"/>
    </source>
</evidence>
<feature type="region of interest" description="Disordered" evidence="12">
    <location>
        <begin position="523"/>
        <end position="544"/>
    </location>
</feature>
<organism evidence="13 14">
    <name type="scientific">Kwoniella heveanensis BCC8398</name>
    <dbReference type="NCBI Taxonomy" id="1296120"/>
    <lineage>
        <taxon>Eukaryota</taxon>
        <taxon>Fungi</taxon>
        <taxon>Dikarya</taxon>
        <taxon>Basidiomycota</taxon>
        <taxon>Agaricomycotina</taxon>
        <taxon>Tremellomycetes</taxon>
        <taxon>Tremellales</taxon>
        <taxon>Cryptococcaceae</taxon>
        <taxon>Kwoniella</taxon>
    </lineage>
</organism>
<evidence type="ECO:0000256" key="1">
    <source>
        <dbReference type="ARBA" id="ARBA00004123"/>
    </source>
</evidence>
<evidence type="ECO:0000256" key="2">
    <source>
        <dbReference type="ARBA" id="ARBA00004496"/>
    </source>
</evidence>
<reference evidence="13 14" key="1">
    <citation type="submission" date="2013-07" db="EMBL/GenBank/DDBJ databases">
        <title>The Genome Sequence of Cryptococcus heveanensis BCC8398.</title>
        <authorList>
            <consortium name="The Broad Institute Genome Sequencing Platform"/>
            <person name="Cuomo C."/>
            <person name="Litvintseva A."/>
            <person name="Chen Y."/>
            <person name="Heitman J."/>
            <person name="Sun S."/>
            <person name="Springer D."/>
            <person name="Dromer F."/>
            <person name="Young S.K."/>
            <person name="Zeng Q."/>
            <person name="Gargeya S."/>
            <person name="Fitzgerald M."/>
            <person name="Abouelleil A."/>
            <person name="Alvarado L."/>
            <person name="Berlin A.M."/>
            <person name="Chapman S.B."/>
            <person name="Dewar J."/>
            <person name="Goldberg J."/>
            <person name="Griggs A."/>
            <person name="Gujja S."/>
            <person name="Hansen M."/>
            <person name="Howarth C."/>
            <person name="Imamovic A."/>
            <person name="Larimer J."/>
            <person name="McCowan C."/>
            <person name="Murphy C."/>
            <person name="Pearson M."/>
            <person name="Priest M."/>
            <person name="Roberts A."/>
            <person name="Saif S."/>
            <person name="Shea T."/>
            <person name="Sykes S."/>
            <person name="Wortman J."/>
            <person name="Nusbaum C."/>
            <person name="Birren B."/>
        </authorList>
    </citation>
    <scope>NUCLEOTIDE SEQUENCE [LARGE SCALE GENOMIC DNA]</scope>
    <source>
        <strain evidence="13 14">BCC8398</strain>
    </source>
</reference>
<comment type="subcellular location">
    <subcellularLocation>
        <location evidence="2">Cytoplasm</location>
    </subcellularLocation>
    <subcellularLocation>
        <location evidence="1">Nucleus</location>
    </subcellularLocation>
</comment>
<evidence type="ECO:0000256" key="11">
    <source>
        <dbReference type="PROSITE-ProRule" id="PRU00221"/>
    </source>
</evidence>
<dbReference type="Proteomes" id="UP000092666">
    <property type="component" value="Unassembled WGS sequence"/>
</dbReference>
<keyword evidence="14" id="KW-1185">Reference proteome</keyword>
<evidence type="ECO:0000256" key="6">
    <source>
        <dbReference type="ARBA" id="ARBA00022490"/>
    </source>
</evidence>
<gene>
    <name evidence="13" type="ORF">I316_01856</name>
</gene>
<protein>
    <recommendedName>
        <fullName evidence="5">Elongator complex protein 2</fullName>
    </recommendedName>
</protein>
<accession>A0A1B9H033</accession>
<dbReference type="OrthoDB" id="27911at2759"/>
<keyword evidence="6" id="KW-0963">Cytoplasm</keyword>
<evidence type="ECO:0000256" key="3">
    <source>
        <dbReference type="ARBA" id="ARBA00005043"/>
    </source>
</evidence>
<feature type="repeat" description="WD" evidence="11">
    <location>
        <begin position="426"/>
        <end position="456"/>
    </location>
</feature>
<dbReference type="InterPro" id="IPR037289">
    <property type="entry name" value="Elp2"/>
</dbReference>
<reference evidence="14" key="2">
    <citation type="submission" date="2013-12" db="EMBL/GenBank/DDBJ databases">
        <title>Evolution of pathogenesis and genome organization in the Tremellales.</title>
        <authorList>
            <person name="Cuomo C."/>
            <person name="Litvintseva A."/>
            <person name="Heitman J."/>
            <person name="Chen Y."/>
            <person name="Sun S."/>
            <person name="Springer D."/>
            <person name="Dromer F."/>
            <person name="Young S."/>
            <person name="Zeng Q."/>
            <person name="Chapman S."/>
            <person name="Gujja S."/>
            <person name="Saif S."/>
            <person name="Birren B."/>
        </authorList>
    </citation>
    <scope>NUCLEOTIDE SEQUENCE [LARGE SCALE GENOMIC DNA]</scope>
    <source>
        <strain evidence="14">BCC8398</strain>
    </source>
</reference>
<dbReference type="InterPro" id="IPR036322">
    <property type="entry name" value="WD40_repeat_dom_sf"/>
</dbReference>
<evidence type="ECO:0000313" key="13">
    <source>
        <dbReference type="EMBL" id="OCF36604.1"/>
    </source>
</evidence>
<evidence type="ECO:0000256" key="7">
    <source>
        <dbReference type="ARBA" id="ARBA00022574"/>
    </source>
</evidence>
<dbReference type="GO" id="GO:0002098">
    <property type="term" value="P:tRNA wobble uridine modification"/>
    <property type="evidence" value="ECO:0007669"/>
    <property type="project" value="InterPro"/>
</dbReference>
<evidence type="ECO:0000313" key="14">
    <source>
        <dbReference type="Proteomes" id="UP000092666"/>
    </source>
</evidence>
<dbReference type="Pfam" id="PF00400">
    <property type="entry name" value="WD40"/>
    <property type="match status" value="6"/>
</dbReference>
<evidence type="ECO:0000256" key="9">
    <source>
        <dbReference type="ARBA" id="ARBA00022737"/>
    </source>
</evidence>
<dbReference type="GO" id="GO:0005737">
    <property type="term" value="C:cytoplasm"/>
    <property type="evidence" value="ECO:0007669"/>
    <property type="project" value="UniProtKB-SubCell"/>
</dbReference>
<keyword evidence="8" id="KW-0819">tRNA processing</keyword>
<keyword evidence="9" id="KW-0677">Repeat</keyword>
<keyword evidence="7 11" id="KW-0853">WD repeat</keyword>
<dbReference type="EMBL" id="KI669495">
    <property type="protein sequence ID" value="OCF36604.1"/>
    <property type="molecule type" value="Genomic_DNA"/>
</dbReference>
<proteinExistence type="inferred from homology"/>
<keyword evidence="10" id="KW-0539">Nucleus</keyword>
<dbReference type="UniPathway" id="UPA00988"/>
<name>A0A1B9H033_9TREE</name>
<dbReference type="PANTHER" id="PTHR44111">
    <property type="entry name" value="ELONGATOR COMPLEX PROTEIN 2"/>
    <property type="match status" value="1"/>
</dbReference>
<evidence type="ECO:0000256" key="8">
    <source>
        <dbReference type="ARBA" id="ARBA00022694"/>
    </source>
</evidence>
<dbReference type="PROSITE" id="PS50082">
    <property type="entry name" value="WD_REPEATS_2"/>
    <property type="match status" value="2"/>
</dbReference>
<dbReference type="InterPro" id="IPR015943">
    <property type="entry name" value="WD40/YVTN_repeat-like_dom_sf"/>
</dbReference>
<dbReference type="GO" id="GO:0005634">
    <property type="term" value="C:nucleus"/>
    <property type="evidence" value="ECO:0007669"/>
    <property type="project" value="UniProtKB-SubCell"/>
</dbReference>
<dbReference type="SMART" id="SM00320">
    <property type="entry name" value="WD40"/>
    <property type="match status" value="10"/>
</dbReference>
<dbReference type="Gene3D" id="2.130.10.10">
    <property type="entry name" value="YVTN repeat-like/Quinoprotein amine dehydrogenase"/>
    <property type="match status" value="4"/>
</dbReference>